<accession>A0ABU9GT94</accession>
<protein>
    <submittedName>
        <fullName evidence="1">Uncharacterized protein</fullName>
    </submittedName>
</protein>
<reference evidence="1 2" key="1">
    <citation type="submission" date="2024-02" db="EMBL/GenBank/DDBJ databases">
        <title>Bacteria isolated from the canopy kelp, Nereocystis luetkeana.</title>
        <authorList>
            <person name="Pfister C.A."/>
            <person name="Younker I.T."/>
            <person name="Light S.H."/>
        </authorList>
    </citation>
    <scope>NUCLEOTIDE SEQUENCE [LARGE SCALE GENOMIC DNA]</scope>
    <source>
        <strain evidence="1 2">TI.1.05</strain>
    </source>
</reference>
<dbReference type="RefSeq" id="WP_341598546.1">
    <property type="nucleotide sequence ID" value="NZ_JBAKAZ010000054.1"/>
</dbReference>
<sequence length="126" mass="14485">MTKLYETLSLVEKTVYRKLLDGSTYSKDDLWIICCGSAPRDIIKSLRRKGLYIHGRGRWQLDERHISGDKKEVIIATAESKAIHSSNSLKLAKRELKRLPNAFERNQKKLLELAGLIKESPFSNEK</sequence>
<keyword evidence="2" id="KW-1185">Reference proteome</keyword>
<gene>
    <name evidence="1" type="ORF">V6256_12455</name>
</gene>
<dbReference type="EMBL" id="JBAKAZ010000054">
    <property type="protein sequence ID" value="MEL0630419.1"/>
    <property type="molecule type" value="Genomic_DNA"/>
</dbReference>
<name>A0ABU9GT94_9GAMM</name>
<evidence type="ECO:0000313" key="2">
    <source>
        <dbReference type="Proteomes" id="UP001369082"/>
    </source>
</evidence>
<evidence type="ECO:0000313" key="1">
    <source>
        <dbReference type="EMBL" id="MEL0630419.1"/>
    </source>
</evidence>
<comment type="caution">
    <text evidence="1">The sequence shown here is derived from an EMBL/GenBank/DDBJ whole genome shotgun (WGS) entry which is preliminary data.</text>
</comment>
<dbReference type="Proteomes" id="UP001369082">
    <property type="component" value="Unassembled WGS sequence"/>
</dbReference>
<proteinExistence type="predicted"/>
<organism evidence="1 2">
    <name type="scientific">Psychromonas aquatilis</name>
    <dbReference type="NCBI Taxonomy" id="2005072"/>
    <lineage>
        <taxon>Bacteria</taxon>
        <taxon>Pseudomonadati</taxon>
        <taxon>Pseudomonadota</taxon>
        <taxon>Gammaproteobacteria</taxon>
        <taxon>Alteromonadales</taxon>
        <taxon>Psychromonadaceae</taxon>
        <taxon>Psychromonas</taxon>
    </lineage>
</organism>